<name>A0A1G6BV52_EUBOX</name>
<comment type="subcellular location">
    <subcellularLocation>
        <location evidence="1">Cell membrane</location>
        <topology evidence="1">Multi-pass membrane protein</topology>
    </subcellularLocation>
</comment>
<feature type="transmembrane region" description="Helical" evidence="6">
    <location>
        <begin position="107"/>
        <end position="129"/>
    </location>
</feature>
<dbReference type="Pfam" id="PF02588">
    <property type="entry name" value="YitT_membrane"/>
    <property type="match status" value="1"/>
</dbReference>
<gene>
    <name evidence="8" type="ORF">SAMN02910417_01806</name>
</gene>
<keyword evidence="5 6" id="KW-0472">Membrane</keyword>
<keyword evidence="2" id="KW-1003">Cell membrane</keyword>
<dbReference type="Pfam" id="PF10035">
    <property type="entry name" value="DUF2179"/>
    <property type="match status" value="1"/>
</dbReference>
<dbReference type="InterPro" id="IPR003740">
    <property type="entry name" value="YitT"/>
</dbReference>
<dbReference type="Gene3D" id="3.30.70.120">
    <property type="match status" value="1"/>
</dbReference>
<evidence type="ECO:0000256" key="5">
    <source>
        <dbReference type="ARBA" id="ARBA00023136"/>
    </source>
</evidence>
<evidence type="ECO:0000259" key="7">
    <source>
        <dbReference type="PROSITE" id="PS51729"/>
    </source>
</evidence>
<dbReference type="CDD" id="cd16380">
    <property type="entry name" value="YitT_C"/>
    <property type="match status" value="1"/>
</dbReference>
<dbReference type="PANTHER" id="PTHR33545">
    <property type="entry name" value="UPF0750 MEMBRANE PROTEIN YITT-RELATED"/>
    <property type="match status" value="1"/>
</dbReference>
<dbReference type="GO" id="GO:0005886">
    <property type="term" value="C:plasma membrane"/>
    <property type="evidence" value="ECO:0007669"/>
    <property type="project" value="UniProtKB-SubCell"/>
</dbReference>
<dbReference type="Pfam" id="PF14542">
    <property type="entry name" value="Acetyltransf_CG"/>
    <property type="match status" value="1"/>
</dbReference>
<feature type="transmembrane region" description="Helical" evidence="6">
    <location>
        <begin position="7"/>
        <end position="27"/>
    </location>
</feature>
<evidence type="ECO:0000256" key="4">
    <source>
        <dbReference type="ARBA" id="ARBA00022989"/>
    </source>
</evidence>
<dbReference type="STRING" id="1732.SAMN02910417_01806"/>
<keyword evidence="3 6" id="KW-0812">Transmembrane</keyword>
<sequence>MNMDKRLRLLIDFLVLAAGAVIAAFAIEEFLVPCTILDGGVIGVGIIISTVSKIPLGLLTIVLNIPFLIIGWKKMGYLFVIKAAYSMVIFSIALEAFEPLKGMTDEYLLAVCFGGVILGFGVGLVIRYGGCLDGTETVAILLNRAKDFPVGRTVLIFNLIIYSVAGILFGPDRAMYSLLTYFITSKILDLVEGGIGQAKSALIITDAPTEVAENIYKYLGRTVTIIRGEGLVSGSKTILYCVLTQFEVPQLKSVIDSVDASTFVTVSEVSEIVGNHVKSRSKEKQVMKRVEQFGNHEVKEDKQEKEQYVIESTRIYWRDESGKLMAEVTFPEMPNHVYCINHTYVDESLRGQGIAGKLIQMAADTIKENGGTVTATCSYASKWLEKNEV</sequence>
<feature type="transmembrane region" description="Helical" evidence="6">
    <location>
        <begin position="150"/>
        <end position="170"/>
    </location>
</feature>
<evidence type="ECO:0000256" key="3">
    <source>
        <dbReference type="ARBA" id="ARBA00022692"/>
    </source>
</evidence>
<feature type="transmembrane region" description="Helical" evidence="6">
    <location>
        <begin position="39"/>
        <end position="63"/>
    </location>
</feature>
<dbReference type="InterPro" id="IPR051461">
    <property type="entry name" value="UPF0750_membrane"/>
</dbReference>
<proteinExistence type="predicted"/>
<dbReference type="AlphaFoldDB" id="A0A1G6BV52"/>
<organism evidence="8 9">
    <name type="scientific">Eubacterium oxidoreducens</name>
    <dbReference type="NCBI Taxonomy" id="1732"/>
    <lineage>
        <taxon>Bacteria</taxon>
        <taxon>Bacillati</taxon>
        <taxon>Bacillota</taxon>
        <taxon>Clostridia</taxon>
        <taxon>Eubacteriales</taxon>
        <taxon>Eubacteriaceae</taxon>
        <taxon>Eubacterium</taxon>
    </lineage>
</organism>
<evidence type="ECO:0000313" key="9">
    <source>
        <dbReference type="Proteomes" id="UP000199228"/>
    </source>
</evidence>
<dbReference type="InterPro" id="IPR015867">
    <property type="entry name" value="N-reg_PII/ATP_PRibTrfase_C"/>
</dbReference>
<dbReference type="InterPro" id="IPR016181">
    <property type="entry name" value="Acyl_CoA_acyltransferase"/>
</dbReference>
<protein>
    <submittedName>
        <fullName evidence="8">Uncharacterized membrane-anchored protein YitT, contains DUF161 and DUF2179 domains</fullName>
    </submittedName>
</protein>
<dbReference type="InterPro" id="IPR019264">
    <property type="entry name" value="DUF2179"/>
</dbReference>
<dbReference type="CDD" id="cd04301">
    <property type="entry name" value="NAT_SF"/>
    <property type="match status" value="1"/>
</dbReference>
<keyword evidence="4 6" id="KW-1133">Transmembrane helix</keyword>
<dbReference type="EMBL" id="FMXR01000013">
    <property type="protein sequence ID" value="SDB24513.1"/>
    <property type="molecule type" value="Genomic_DNA"/>
</dbReference>
<dbReference type="Proteomes" id="UP000199228">
    <property type="component" value="Unassembled WGS sequence"/>
</dbReference>
<feature type="transmembrane region" description="Helical" evidence="6">
    <location>
        <begin position="75"/>
        <end position="95"/>
    </location>
</feature>
<feature type="domain" description="N-acetyltransferase" evidence="7">
    <location>
        <begin position="307"/>
        <end position="389"/>
    </location>
</feature>
<reference evidence="8 9" key="1">
    <citation type="submission" date="2016-10" db="EMBL/GenBank/DDBJ databases">
        <authorList>
            <person name="de Groot N.N."/>
        </authorList>
    </citation>
    <scope>NUCLEOTIDE SEQUENCE [LARGE SCALE GENOMIC DNA]</scope>
    <source>
        <strain evidence="8 9">DSM 3217</strain>
    </source>
</reference>
<dbReference type="SUPFAM" id="SSF55729">
    <property type="entry name" value="Acyl-CoA N-acyltransferases (Nat)"/>
    <property type="match status" value="1"/>
</dbReference>
<evidence type="ECO:0000313" key="8">
    <source>
        <dbReference type="EMBL" id="SDB24513.1"/>
    </source>
</evidence>
<dbReference type="Gene3D" id="3.40.630.30">
    <property type="match status" value="1"/>
</dbReference>
<keyword evidence="9" id="KW-1185">Reference proteome</keyword>
<dbReference type="InterPro" id="IPR031165">
    <property type="entry name" value="GNAT_YJDJ"/>
</dbReference>
<evidence type="ECO:0000256" key="6">
    <source>
        <dbReference type="SAM" id="Phobius"/>
    </source>
</evidence>
<evidence type="ECO:0000256" key="2">
    <source>
        <dbReference type="ARBA" id="ARBA00022475"/>
    </source>
</evidence>
<accession>A0A1G6BV52</accession>
<dbReference type="PROSITE" id="PS51729">
    <property type="entry name" value="GNAT_YJDJ"/>
    <property type="match status" value="1"/>
</dbReference>
<dbReference type="PANTHER" id="PTHR33545:SF3">
    <property type="entry name" value="UPF0750 MEMBRANE PROTEIN YQFU"/>
    <property type="match status" value="1"/>
</dbReference>
<evidence type="ECO:0000256" key="1">
    <source>
        <dbReference type="ARBA" id="ARBA00004651"/>
    </source>
</evidence>